<reference evidence="3" key="1">
    <citation type="submission" date="2016-06" db="EMBL/GenBank/DDBJ databases">
        <title>Parallel loss of symbiosis genes in relatives of nitrogen-fixing non-legume Parasponia.</title>
        <authorList>
            <person name="Van Velzen R."/>
            <person name="Holmer R."/>
            <person name="Bu F."/>
            <person name="Rutten L."/>
            <person name="Van Zeijl A."/>
            <person name="Liu W."/>
            <person name="Santuari L."/>
            <person name="Cao Q."/>
            <person name="Sharma T."/>
            <person name="Shen D."/>
            <person name="Roswanjaya Y."/>
            <person name="Wardhani T."/>
            <person name="Kalhor M.S."/>
            <person name="Jansen J."/>
            <person name="Van den Hoogen J."/>
            <person name="Gungor B."/>
            <person name="Hartog M."/>
            <person name="Hontelez J."/>
            <person name="Verver J."/>
            <person name="Yang W.-C."/>
            <person name="Schijlen E."/>
            <person name="Repin R."/>
            <person name="Schilthuizen M."/>
            <person name="Schranz E."/>
            <person name="Heidstra R."/>
            <person name="Miyata K."/>
            <person name="Fedorova E."/>
            <person name="Kohlen W."/>
            <person name="Bisseling T."/>
            <person name="Smit S."/>
            <person name="Geurts R."/>
        </authorList>
    </citation>
    <scope>NUCLEOTIDE SEQUENCE [LARGE SCALE GENOMIC DNA]</scope>
    <source>
        <strain evidence="3">cv. WU1-14</strain>
    </source>
</reference>
<feature type="domain" description="Tf2-1-like SH3-like" evidence="1">
    <location>
        <begin position="17"/>
        <end position="81"/>
    </location>
</feature>
<dbReference type="AlphaFoldDB" id="A0A2P5AUA1"/>
<dbReference type="InterPro" id="IPR056924">
    <property type="entry name" value="SH3_Tf2-1"/>
</dbReference>
<evidence type="ECO:0000259" key="1">
    <source>
        <dbReference type="Pfam" id="PF24626"/>
    </source>
</evidence>
<sequence>MKQVYDKNHVERRFEPGDWVYVKLQPYQQLSIVNRKSQKLAARFYGPFRVIEKIGEVAYKLELPSSSKIHPVFYVSVLKKTLGNHATLSSNLPESVDGAVPKLSSAILNVWGRGRKQEFLVQWQNMPVTEATWVNRASFLQDFPNFYSP</sequence>
<dbReference type="OrthoDB" id="5554229at2759"/>
<organism evidence="2 3">
    <name type="scientific">Parasponia andersonii</name>
    <name type="common">Sponia andersonii</name>
    <dbReference type="NCBI Taxonomy" id="3476"/>
    <lineage>
        <taxon>Eukaryota</taxon>
        <taxon>Viridiplantae</taxon>
        <taxon>Streptophyta</taxon>
        <taxon>Embryophyta</taxon>
        <taxon>Tracheophyta</taxon>
        <taxon>Spermatophyta</taxon>
        <taxon>Magnoliopsida</taxon>
        <taxon>eudicotyledons</taxon>
        <taxon>Gunneridae</taxon>
        <taxon>Pentapetalae</taxon>
        <taxon>rosids</taxon>
        <taxon>fabids</taxon>
        <taxon>Rosales</taxon>
        <taxon>Cannabaceae</taxon>
        <taxon>Parasponia</taxon>
    </lineage>
</organism>
<comment type="caution">
    <text evidence="2">The sequence shown here is derived from an EMBL/GenBank/DDBJ whole genome shotgun (WGS) entry which is preliminary data.</text>
</comment>
<gene>
    <name evidence="2" type="ORF">PanWU01x14_299840</name>
</gene>
<dbReference type="PANTHER" id="PTHR46148:SF52">
    <property type="entry name" value="OS04G0603800 PROTEIN"/>
    <property type="match status" value="1"/>
</dbReference>
<keyword evidence="3" id="KW-1185">Reference proteome</keyword>
<dbReference type="InterPro" id="IPR016197">
    <property type="entry name" value="Chromo-like_dom_sf"/>
</dbReference>
<accession>A0A2P5AUA1</accession>
<name>A0A2P5AUA1_PARAD</name>
<dbReference type="PANTHER" id="PTHR46148">
    <property type="entry name" value="CHROMO DOMAIN-CONTAINING PROTEIN"/>
    <property type="match status" value="1"/>
</dbReference>
<dbReference type="SUPFAM" id="SSF54160">
    <property type="entry name" value="Chromo domain-like"/>
    <property type="match status" value="1"/>
</dbReference>
<dbReference type="STRING" id="3476.A0A2P5AUA1"/>
<proteinExistence type="predicted"/>
<dbReference type="Proteomes" id="UP000237105">
    <property type="component" value="Unassembled WGS sequence"/>
</dbReference>
<dbReference type="Pfam" id="PF24626">
    <property type="entry name" value="SH3_Tf2-1"/>
    <property type="match status" value="1"/>
</dbReference>
<dbReference type="EMBL" id="JXTB01000446">
    <property type="protein sequence ID" value="PON40132.1"/>
    <property type="molecule type" value="Genomic_DNA"/>
</dbReference>
<evidence type="ECO:0000313" key="3">
    <source>
        <dbReference type="Proteomes" id="UP000237105"/>
    </source>
</evidence>
<protein>
    <submittedName>
        <fullName evidence="2">Chromo domain containing protein</fullName>
    </submittedName>
</protein>
<evidence type="ECO:0000313" key="2">
    <source>
        <dbReference type="EMBL" id="PON40132.1"/>
    </source>
</evidence>